<name>A0A5E7VVB1_PSEFL</name>
<reference evidence="1 2" key="1">
    <citation type="submission" date="2019-09" db="EMBL/GenBank/DDBJ databases">
        <authorList>
            <person name="Chandra G."/>
            <person name="Truman W A."/>
        </authorList>
    </citation>
    <scope>NUCLEOTIDE SEQUENCE [LARGE SCALE GENOMIC DNA]</scope>
    <source>
        <strain evidence="1">PS928</strain>
    </source>
</reference>
<gene>
    <name evidence="1" type="ORF">PS928_06569</name>
</gene>
<dbReference type="EMBL" id="CABVJF010000046">
    <property type="protein sequence ID" value="VVQ26407.1"/>
    <property type="molecule type" value="Genomic_DNA"/>
</dbReference>
<evidence type="ECO:0000313" key="2">
    <source>
        <dbReference type="Proteomes" id="UP000381378"/>
    </source>
</evidence>
<proteinExistence type="predicted"/>
<sequence>MHDKSAVLILEAPWNIYEGDINRSSVEPFFQGLAKQSNDVEILHSRFYDVSSFRLAFAALSKHKYKNAIVYVAGHGDGQRVGGARILDIMVECSLKSVAANITGVVLGSCFSAGTAKRSQADTINYMVQESNIAWVAAYNCAAYWHESTMIDLSIIRQMIRAEEPDFQDRGDISSQLAMGIECFSPHFPLGSNGKSDRERELISLKQGISFFSQPRGQGNRSRCVTAEVWGMWKGLQLEDKAELEEA</sequence>
<dbReference type="Proteomes" id="UP000381378">
    <property type="component" value="Unassembled WGS sequence"/>
</dbReference>
<accession>A0A5E7VVB1</accession>
<organism evidence="1 2">
    <name type="scientific">Pseudomonas fluorescens</name>
    <dbReference type="NCBI Taxonomy" id="294"/>
    <lineage>
        <taxon>Bacteria</taxon>
        <taxon>Pseudomonadati</taxon>
        <taxon>Pseudomonadota</taxon>
        <taxon>Gammaproteobacteria</taxon>
        <taxon>Pseudomonadales</taxon>
        <taxon>Pseudomonadaceae</taxon>
        <taxon>Pseudomonas</taxon>
    </lineage>
</organism>
<evidence type="ECO:0008006" key="3">
    <source>
        <dbReference type="Google" id="ProtNLM"/>
    </source>
</evidence>
<dbReference type="OrthoDB" id="8753706at2"/>
<dbReference type="AlphaFoldDB" id="A0A5E7VVB1"/>
<protein>
    <recommendedName>
        <fullName evidence="3">CHAT domain-containing protein</fullName>
    </recommendedName>
</protein>
<dbReference type="RefSeq" id="WP_150788332.1">
    <property type="nucleotide sequence ID" value="NZ_CABVJF010000046.1"/>
</dbReference>
<evidence type="ECO:0000313" key="1">
    <source>
        <dbReference type="EMBL" id="VVQ26407.1"/>
    </source>
</evidence>